<gene>
    <name evidence="3" type="primary">LOC100372368</name>
</gene>
<keyword evidence="2" id="KW-1185">Reference proteome</keyword>
<feature type="coiled-coil region" evidence="1">
    <location>
        <begin position="435"/>
        <end position="469"/>
    </location>
</feature>
<keyword evidence="1" id="KW-0175">Coiled coil</keyword>
<protein>
    <submittedName>
        <fullName evidence="3">Uncharacterized protein LOC100372368</fullName>
    </submittedName>
</protein>
<reference evidence="3" key="1">
    <citation type="submission" date="2025-08" db="UniProtKB">
        <authorList>
            <consortium name="RefSeq"/>
        </authorList>
    </citation>
    <scope>IDENTIFICATION</scope>
    <source>
        <tissue evidence="3">Testes</tissue>
    </source>
</reference>
<dbReference type="Proteomes" id="UP000694865">
    <property type="component" value="Unplaced"/>
</dbReference>
<sequence>MENLYSRAGSGGMVTNMSVMLSEMTKVLCETCNKPCECSTLNNNILQRTSNIMVEDDTDDEESIIPALHKLCYSDDTTMNFSSYASHDDSSSDLEEELANDLTNEVSDVFDDLANEVTDVFDDLTNGVSDVFDDLSDDIISMLTNRIQHEENDDNRNYLSFADEIKITPLPKPEFQFVDNIENDLNNGLTQMNTSSENAESDLDKLSEFTKLSESISSISTECKSNFDWSPQRKFHRKNSYNMSDTCPSRVTSTPLQHIGPFHMTELGSQDEILQGNCNNFDAHNMNNSIPHPRRLQLSHWQPACHISRPSYSSKTSSSISSSGELSQNQEFPYISFDQALDVAVQDLIKENENQIQVVSLLEDEGFVENLKSDDTLAKSPYKSWCKDRLQLHSSCSLFPAQIAEQGAKYVALRAVYKHIGTSSHSECTDSINSKQQLILENKALKEDVRKLKEDKDILEDKLLALKEKKFLLMRQWKKTHREIRNSGRKVHKLEDQISIIRELSAQNIVLSDHKELEEDVKQSASGVRCSIM</sequence>
<accession>A0ABM0M7P6</accession>
<name>A0ABM0M7P6_SACKO</name>
<organism evidence="2 3">
    <name type="scientific">Saccoglossus kowalevskii</name>
    <name type="common">Acorn worm</name>
    <dbReference type="NCBI Taxonomy" id="10224"/>
    <lineage>
        <taxon>Eukaryota</taxon>
        <taxon>Metazoa</taxon>
        <taxon>Hemichordata</taxon>
        <taxon>Enteropneusta</taxon>
        <taxon>Harrimaniidae</taxon>
        <taxon>Saccoglossus</taxon>
    </lineage>
</organism>
<evidence type="ECO:0000256" key="1">
    <source>
        <dbReference type="SAM" id="Coils"/>
    </source>
</evidence>
<evidence type="ECO:0000313" key="2">
    <source>
        <dbReference type="Proteomes" id="UP000694865"/>
    </source>
</evidence>
<evidence type="ECO:0000313" key="3">
    <source>
        <dbReference type="RefSeq" id="XP_006816037.1"/>
    </source>
</evidence>
<dbReference type="RefSeq" id="XP_006816037.1">
    <property type="nucleotide sequence ID" value="XM_006815974.1"/>
</dbReference>
<proteinExistence type="predicted"/>
<dbReference type="GeneID" id="100372368"/>